<dbReference type="GO" id="GO:0005576">
    <property type="term" value="C:extracellular region"/>
    <property type="evidence" value="ECO:0007669"/>
    <property type="project" value="UniProtKB-SubCell"/>
</dbReference>
<dbReference type="Gene3D" id="2.60.120.40">
    <property type="match status" value="1"/>
</dbReference>
<evidence type="ECO:0000259" key="4">
    <source>
        <dbReference type="PROSITE" id="PS50871"/>
    </source>
</evidence>
<dbReference type="SMART" id="SM00110">
    <property type="entry name" value="C1Q"/>
    <property type="match status" value="1"/>
</dbReference>
<evidence type="ECO:0000256" key="3">
    <source>
        <dbReference type="ARBA" id="ARBA00022729"/>
    </source>
</evidence>
<dbReference type="InterPro" id="IPR001073">
    <property type="entry name" value="C1q_dom"/>
</dbReference>
<dbReference type="InterPro" id="IPR008983">
    <property type="entry name" value="Tumour_necrosis_fac-like_dom"/>
</dbReference>
<evidence type="ECO:0000313" key="6">
    <source>
        <dbReference type="Proteomes" id="UP000596742"/>
    </source>
</evidence>
<gene>
    <name evidence="5" type="ORF">MGAL_10B019439</name>
</gene>
<name>A0A8B6E7R1_MYTGA</name>
<evidence type="ECO:0000256" key="1">
    <source>
        <dbReference type="ARBA" id="ARBA00004613"/>
    </source>
</evidence>
<dbReference type="PANTHER" id="PTHR22923">
    <property type="entry name" value="CEREBELLIN-RELATED"/>
    <property type="match status" value="1"/>
</dbReference>
<keyword evidence="6" id="KW-1185">Reference proteome</keyword>
<keyword evidence="3" id="KW-0732">Signal</keyword>
<dbReference type="OrthoDB" id="6117751at2759"/>
<dbReference type="Pfam" id="PF00386">
    <property type="entry name" value="C1q"/>
    <property type="match status" value="1"/>
</dbReference>
<dbReference type="InterPro" id="IPR050822">
    <property type="entry name" value="Cerebellin_Synaptic_Org"/>
</dbReference>
<proteinExistence type="predicted"/>
<comment type="subcellular location">
    <subcellularLocation>
        <location evidence="1">Secreted</location>
    </subcellularLocation>
</comment>
<dbReference type="PROSITE" id="PS50871">
    <property type="entry name" value="C1Q"/>
    <property type="match status" value="1"/>
</dbReference>
<sequence length="157" mass="17207">MTRTAYQLSIAMIMRSVLTCILVVSMCRTSIAAFTATSPLNAQPVPTGSIVKYGSKLINGDLASDYDPVTSIYTVPRTGIYKVTVTMMSGLVTGHTTLRKNGEIVVWLFTNKEYDMATQSINLQLQLGDEIWVQMNSGSSLYSVYNTFSAVLIKLTT</sequence>
<reference evidence="5" key="1">
    <citation type="submission" date="2018-11" db="EMBL/GenBank/DDBJ databases">
        <authorList>
            <person name="Alioto T."/>
            <person name="Alioto T."/>
        </authorList>
    </citation>
    <scope>NUCLEOTIDE SEQUENCE</scope>
</reference>
<protein>
    <recommendedName>
        <fullName evidence="4">C1q domain-containing protein</fullName>
    </recommendedName>
</protein>
<evidence type="ECO:0000256" key="2">
    <source>
        <dbReference type="ARBA" id="ARBA00022525"/>
    </source>
</evidence>
<feature type="domain" description="C1q" evidence="4">
    <location>
        <begin position="27"/>
        <end position="157"/>
    </location>
</feature>
<dbReference type="SUPFAM" id="SSF49842">
    <property type="entry name" value="TNF-like"/>
    <property type="match status" value="1"/>
</dbReference>
<keyword evidence="2" id="KW-0964">Secreted</keyword>
<comment type="caution">
    <text evidence="5">The sequence shown here is derived from an EMBL/GenBank/DDBJ whole genome shotgun (WGS) entry which is preliminary data.</text>
</comment>
<dbReference type="EMBL" id="UYJE01004636">
    <property type="protein sequence ID" value="VDI29900.1"/>
    <property type="molecule type" value="Genomic_DNA"/>
</dbReference>
<organism evidence="5 6">
    <name type="scientific">Mytilus galloprovincialis</name>
    <name type="common">Mediterranean mussel</name>
    <dbReference type="NCBI Taxonomy" id="29158"/>
    <lineage>
        <taxon>Eukaryota</taxon>
        <taxon>Metazoa</taxon>
        <taxon>Spiralia</taxon>
        <taxon>Lophotrochozoa</taxon>
        <taxon>Mollusca</taxon>
        <taxon>Bivalvia</taxon>
        <taxon>Autobranchia</taxon>
        <taxon>Pteriomorphia</taxon>
        <taxon>Mytilida</taxon>
        <taxon>Mytiloidea</taxon>
        <taxon>Mytilidae</taxon>
        <taxon>Mytilinae</taxon>
        <taxon>Mytilus</taxon>
    </lineage>
</organism>
<accession>A0A8B6E7R1</accession>
<dbReference type="AlphaFoldDB" id="A0A8B6E7R1"/>
<dbReference type="Proteomes" id="UP000596742">
    <property type="component" value="Unassembled WGS sequence"/>
</dbReference>
<dbReference type="PANTHER" id="PTHR22923:SF116">
    <property type="entry name" value="C1Q DOMAIN-CONTAINING PROTEIN"/>
    <property type="match status" value="1"/>
</dbReference>
<evidence type="ECO:0000313" key="5">
    <source>
        <dbReference type="EMBL" id="VDI29900.1"/>
    </source>
</evidence>